<keyword evidence="3" id="KW-0479">Metal-binding</keyword>
<dbReference type="PANTHER" id="PTHR10060:SF15">
    <property type="entry name" value="DEOXYRIBONUCLEASE TATDN1"/>
    <property type="match status" value="1"/>
</dbReference>
<sequence length="382" mass="42948">MVTVRMIDGMFRGTYNGKQHHVADIPAVLTRAWNASLSSGMKIFAFDFSCSVWSSPNMFAIEYLSVASRKFLLPTVSSVGLAIAETDGRLFCTVGVHPTRCKVDFKLLHILYRRSSHSPPSCSPLIHSLGFMQEFEESGDPENHFQALLSLAKEGIRKGKVVAVGECGLDYDRLHFCPAEIQKKYFEKQFELAHATKLPMFLHMRAAAEDFCEIMERYKERFTGGVTHSFTGSADDRDKFLAFRNMYIGEILSLAEFSSFLFLSLMSLLYISLDLLSAANGCSLKTTENLKVVRDIPIQHVKSSWPFRKKEKYERGSIVKGRNEPCLVRQVLEVVAGCKGFIDTEEMIRIIYQSTCRMFFPQDLDSAADSLLAGGDQDSQGT</sequence>
<dbReference type="CDD" id="cd01310">
    <property type="entry name" value="TatD_DNAse"/>
    <property type="match status" value="1"/>
</dbReference>
<evidence type="ECO:0000256" key="4">
    <source>
        <dbReference type="ARBA" id="ARBA00022801"/>
    </source>
</evidence>
<keyword evidence="2" id="KW-0540">Nuclease</keyword>
<dbReference type="GO" id="GO:0008296">
    <property type="term" value="F:3'-5'-DNA exonuclease activity"/>
    <property type="evidence" value="ECO:0007669"/>
    <property type="project" value="TreeGrafter"/>
</dbReference>
<evidence type="ECO:0000256" key="3">
    <source>
        <dbReference type="ARBA" id="ARBA00022723"/>
    </source>
</evidence>
<organism evidence="5 6">
    <name type="scientific">Linum tenue</name>
    <dbReference type="NCBI Taxonomy" id="586396"/>
    <lineage>
        <taxon>Eukaryota</taxon>
        <taxon>Viridiplantae</taxon>
        <taxon>Streptophyta</taxon>
        <taxon>Embryophyta</taxon>
        <taxon>Tracheophyta</taxon>
        <taxon>Spermatophyta</taxon>
        <taxon>Magnoliopsida</taxon>
        <taxon>eudicotyledons</taxon>
        <taxon>Gunneridae</taxon>
        <taxon>Pentapetalae</taxon>
        <taxon>rosids</taxon>
        <taxon>fabids</taxon>
        <taxon>Malpighiales</taxon>
        <taxon>Linaceae</taxon>
        <taxon>Linum</taxon>
    </lineage>
</organism>
<comment type="caution">
    <text evidence="5">The sequence shown here is derived from an EMBL/GenBank/DDBJ whole genome shotgun (WGS) entry which is preliminary data.</text>
</comment>
<dbReference type="EMBL" id="CAMGYJ010000004">
    <property type="protein sequence ID" value="CAI0402222.1"/>
    <property type="molecule type" value="Genomic_DNA"/>
</dbReference>
<evidence type="ECO:0000313" key="5">
    <source>
        <dbReference type="EMBL" id="CAI0402222.1"/>
    </source>
</evidence>
<dbReference type="Gene3D" id="3.20.20.140">
    <property type="entry name" value="Metal-dependent hydrolases"/>
    <property type="match status" value="1"/>
</dbReference>
<proteinExistence type="inferred from homology"/>
<gene>
    <name evidence="5" type="ORF">LITE_LOCUS11514</name>
</gene>
<keyword evidence="4" id="KW-0378">Hydrolase</keyword>
<evidence type="ECO:0000256" key="2">
    <source>
        <dbReference type="ARBA" id="ARBA00022722"/>
    </source>
</evidence>
<keyword evidence="6" id="KW-1185">Reference proteome</keyword>
<dbReference type="GO" id="GO:0005829">
    <property type="term" value="C:cytosol"/>
    <property type="evidence" value="ECO:0007669"/>
    <property type="project" value="TreeGrafter"/>
</dbReference>
<evidence type="ECO:0008006" key="7">
    <source>
        <dbReference type="Google" id="ProtNLM"/>
    </source>
</evidence>
<evidence type="ECO:0000256" key="1">
    <source>
        <dbReference type="ARBA" id="ARBA00009275"/>
    </source>
</evidence>
<comment type="similarity">
    <text evidence="1">Belongs to the metallo-dependent hydrolases superfamily. TatD-type hydrolase family.</text>
</comment>
<dbReference type="InterPro" id="IPR050891">
    <property type="entry name" value="TatD-type_Hydrolase"/>
</dbReference>
<dbReference type="PROSITE" id="PS01090">
    <property type="entry name" value="TATD_2"/>
    <property type="match status" value="1"/>
</dbReference>
<evidence type="ECO:0000313" key="6">
    <source>
        <dbReference type="Proteomes" id="UP001154282"/>
    </source>
</evidence>
<dbReference type="InterPro" id="IPR032466">
    <property type="entry name" value="Metal_Hydrolase"/>
</dbReference>
<dbReference type="SUPFAM" id="SSF51556">
    <property type="entry name" value="Metallo-dependent hydrolases"/>
    <property type="match status" value="1"/>
</dbReference>
<name>A0AAV0IXJ4_9ROSI</name>
<dbReference type="PANTHER" id="PTHR10060">
    <property type="entry name" value="TATD FAMILY DEOXYRIBONUCLEASE"/>
    <property type="match status" value="1"/>
</dbReference>
<dbReference type="Pfam" id="PF01026">
    <property type="entry name" value="TatD_DNase"/>
    <property type="match status" value="1"/>
</dbReference>
<dbReference type="AlphaFoldDB" id="A0AAV0IXJ4"/>
<dbReference type="InterPro" id="IPR018228">
    <property type="entry name" value="DNase_TatD-rel_CS"/>
</dbReference>
<protein>
    <recommendedName>
        <fullName evidence="7">TatD related DNase</fullName>
    </recommendedName>
</protein>
<dbReference type="GO" id="GO:0046872">
    <property type="term" value="F:metal ion binding"/>
    <property type="evidence" value="ECO:0007669"/>
    <property type="project" value="UniProtKB-KW"/>
</dbReference>
<reference evidence="5" key="1">
    <citation type="submission" date="2022-08" db="EMBL/GenBank/DDBJ databases">
        <authorList>
            <person name="Gutierrez-Valencia J."/>
        </authorList>
    </citation>
    <scope>NUCLEOTIDE SEQUENCE</scope>
</reference>
<accession>A0AAV0IXJ4</accession>
<dbReference type="InterPro" id="IPR001130">
    <property type="entry name" value="TatD-like"/>
</dbReference>
<dbReference type="Proteomes" id="UP001154282">
    <property type="component" value="Unassembled WGS sequence"/>
</dbReference>